<reference evidence="5 6" key="1">
    <citation type="submission" date="2019-09" db="EMBL/GenBank/DDBJ databases">
        <title>Phylogeny of genus Pseudoclavibacter and closely related genus.</title>
        <authorList>
            <person name="Li Y."/>
        </authorList>
    </citation>
    <scope>NUCLEOTIDE SEQUENCE [LARGE SCALE GENOMIC DNA]</scope>
    <source>
        <strain evidence="5 6">EGI 60007</strain>
    </source>
</reference>
<dbReference type="AlphaFoldDB" id="A0A6H9WD53"/>
<dbReference type="EMBL" id="WBJY01000001">
    <property type="protein sequence ID" value="KAB1648882.1"/>
    <property type="molecule type" value="Genomic_DNA"/>
</dbReference>
<dbReference type="InterPro" id="IPR027787">
    <property type="entry name" value="Alpha/beta-hydrolase_catalytic"/>
</dbReference>
<sequence>MRGRMLHDRRARHRVHRGAPRARHTSHMASNSWQHPFRRSLRHGKRATRVSVRVDIATRPFGWIDRWGLVIAQVFGWAALGPSLIPRRWWMTAVAIGLSQISGYMTGRSLHLAVRAAWFVLRRLIAGRGAGPSTRPSAVRLGGDGARLSASERARARRTTRARTRPWAVRGRATSPLAGAVLLHIGRMLERDDVRAASAAVVGGLAGAGTVASLRTSVTRQSEIARLVRARMPARREQLAGMAAGTGIAAGALGLEWLRLIAARGVRSRLRSVAPGAVALVAGVALPAAVLTVAGDRAVRRIWSRMVATATANNDLDIPGVTRPTTPLRSGSPASPVAWSALGRHGRAFAGSGASATDIASATGRDAIEPIRAFTSVASWRSIAGAARAATSELRRTGAYDRDVLVIATTTGTGWLSDWSVGAVEHLTGGNCATVAVQYTLLPSGLAVLGHPRGPIIAARALLDAVERDLSPRPPQQRPRVFVTGESLGAFGVLGAESSIDELLARIDGGVLAGAPRVSRHWDALVASRDEGSPEVTPVIDGGRRIRFATRPAELDADAAGTPLGTWQAPRLAMLQHASDPIVWWSPRLLTRRPAWMRERAGRDVTTRMQWMSAVTFWQVTTDMPAAVDTPGGVAHRYFEEYVPAWDAVLGTGLDDATLARVTESIRASLPQR</sequence>
<feature type="domain" description="Alpha/beta-hydrolase N-terminal" evidence="4">
    <location>
        <begin position="189"/>
        <end position="353"/>
    </location>
</feature>
<feature type="transmembrane region" description="Helical" evidence="2">
    <location>
        <begin position="197"/>
        <end position="218"/>
    </location>
</feature>
<dbReference type="Pfam" id="PF10081">
    <property type="entry name" value="Abhydrolase_9"/>
    <property type="match status" value="1"/>
</dbReference>
<evidence type="ECO:0000313" key="5">
    <source>
        <dbReference type="EMBL" id="KAB1648882.1"/>
    </source>
</evidence>
<evidence type="ECO:0000259" key="3">
    <source>
        <dbReference type="Pfam" id="PF10081"/>
    </source>
</evidence>
<gene>
    <name evidence="5" type="ORF">F8O04_00830</name>
</gene>
<dbReference type="OrthoDB" id="4397445at2"/>
<evidence type="ECO:0000256" key="1">
    <source>
        <dbReference type="SAM" id="MobiDB-lite"/>
    </source>
</evidence>
<name>A0A6H9WD53_9MICO</name>
<dbReference type="Pfam" id="PF15420">
    <property type="entry name" value="Abhydrolase_9_N"/>
    <property type="match status" value="2"/>
</dbReference>
<feature type="region of interest" description="Disordered" evidence="1">
    <location>
        <begin position="1"/>
        <end position="29"/>
    </location>
</feature>
<keyword evidence="6" id="KW-1185">Reference proteome</keyword>
<feature type="domain" description="Alpha/beta-hydrolase N-terminal" evidence="4">
    <location>
        <begin position="80"/>
        <end position="129"/>
    </location>
</feature>
<proteinExistence type="predicted"/>
<accession>A0A6H9WD53</accession>
<evidence type="ECO:0000256" key="2">
    <source>
        <dbReference type="SAM" id="Phobius"/>
    </source>
</evidence>
<feature type="transmembrane region" description="Helical" evidence="2">
    <location>
        <begin position="273"/>
        <end position="295"/>
    </location>
</feature>
<comment type="caution">
    <text evidence="5">The sequence shown here is derived from an EMBL/GenBank/DDBJ whole genome shotgun (WGS) entry which is preliminary data.</text>
</comment>
<feature type="compositionally biased region" description="Basic residues" evidence="1">
    <location>
        <begin position="9"/>
        <end position="26"/>
    </location>
</feature>
<dbReference type="InterPro" id="IPR027788">
    <property type="entry name" value="Alpha/beta-hydrolase_N_dom"/>
</dbReference>
<keyword evidence="2" id="KW-0472">Membrane</keyword>
<dbReference type="Proteomes" id="UP000431744">
    <property type="component" value="Unassembled WGS sequence"/>
</dbReference>
<feature type="transmembrane region" description="Helical" evidence="2">
    <location>
        <begin position="239"/>
        <end position="261"/>
    </location>
</feature>
<organism evidence="5 6">
    <name type="scientific">Pseudoclavibacter endophyticus</name>
    <dbReference type="NCBI Taxonomy" id="1778590"/>
    <lineage>
        <taxon>Bacteria</taxon>
        <taxon>Bacillati</taxon>
        <taxon>Actinomycetota</taxon>
        <taxon>Actinomycetes</taxon>
        <taxon>Micrococcales</taxon>
        <taxon>Microbacteriaceae</taxon>
        <taxon>Pseudoclavibacter</taxon>
    </lineage>
</organism>
<feature type="domain" description="Alpha/beta-hydrolase catalytic" evidence="3">
    <location>
        <begin position="371"/>
        <end position="652"/>
    </location>
</feature>
<keyword evidence="2" id="KW-1133">Transmembrane helix</keyword>
<keyword evidence="2" id="KW-0812">Transmembrane</keyword>
<protein>
    <recommendedName>
        <fullName evidence="7">Alpha/beta-hydrolase catalytic domain-containing protein</fullName>
    </recommendedName>
</protein>
<evidence type="ECO:0000259" key="4">
    <source>
        <dbReference type="Pfam" id="PF15420"/>
    </source>
</evidence>
<evidence type="ECO:0008006" key="7">
    <source>
        <dbReference type="Google" id="ProtNLM"/>
    </source>
</evidence>
<evidence type="ECO:0000313" key="6">
    <source>
        <dbReference type="Proteomes" id="UP000431744"/>
    </source>
</evidence>